<name>A0A481T4A1_HHV2</name>
<protein>
    <submittedName>
        <fullName evidence="1">Uncharacterized protein</fullName>
    </submittedName>
</protein>
<proteinExistence type="predicted"/>
<dbReference type="EMBL" id="MH790556">
    <property type="protein sequence ID" value="QBH76090.1"/>
    <property type="molecule type" value="Genomic_DNA"/>
</dbReference>
<reference evidence="1" key="1">
    <citation type="submission" date="2018-08" db="EMBL/GenBank/DDBJ databases">
        <title>HSV2 whole genome sequences from clinical isolates.</title>
        <authorList>
            <person name="Roychoudhury P."/>
            <person name="Greninger A.L."/>
            <person name="Jerome K.R."/>
            <person name="Johnston C."/>
            <person name="Wald A."/>
            <person name="Xie H."/>
        </authorList>
    </citation>
    <scope>NUCLEOTIDE SEQUENCE</scope>
    <source>
        <strain evidence="1">2012-15948</strain>
    </source>
</reference>
<organismHost>
    <name type="scientific">Homo sapiens</name>
    <name type="common">Human</name>
    <dbReference type="NCBI Taxonomy" id="9606"/>
</organismHost>
<accession>A0A481T4A1</accession>
<sequence>MTPRAAHTASSGGPAAGRRRIRLSASRITSAAAAYAGPRRGNPCRKSVSSREFQNHAPVWLQVTTWV</sequence>
<evidence type="ECO:0000313" key="1">
    <source>
        <dbReference type="EMBL" id="QBH76090.1"/>
    </source>
</evidence>
<organism evidence="1">
    <name type="scientific">Human herpesvirus 2</name>
    <name type="common">HHV-2</name>
    <name type="synonym">Human herpes simplex virus 2</name>
    <dbReference type="NCBI Taxonomy" id="10310"/>
    <lineage>
        <taxon>Viruses</taxon>
        <taxon>Duplodnaviria</taxon>
        <taxon>Heunggongvirae</taxon>
        <taxon>Peploviricota</taxon>
        <taxon>Herviviricetes</taxon>
        <taxon>Herpesvirales</taxon>
        <taxon>Orthoherpesviridae</taxon>
        <taxon>Alphaherpesvirinae</taxon>
        <taxon>Simplexvirus</taxon>
        <taxon>Simplexvirus humanalpha2</taxon>
    </lineage>
</organism>